<dbReference type="GO" id="GO:0004642">
    <property type="term" value="F:phosphoribosylformylglycinamidine synthase activity"/>
    <property type="evidence" value="ECO:0007669"/>
    <property type="project" value="UniProtKB-EC"/>
</dbReference>
<dbReference type="Pfam" id="PF18076">
    <property type="entry name" value="FGAR-AT_N"/>
    <property type="match status" value="1"/>
</dbReference>
<dbReference type="GO" id="GO:0006189">
    <property type="term" value="P:'de novo' IMP biosynthetic process"/>
    <property type="evidence" value="ECO:0007669"/>
    <property type="project" value="InterPro"/>
</dbReference>
<protein>
    <recommendedName>
        <fullName evidence="17">Phosphoribosylformylglycinamidine synthase</fullName>
        <ecNumber evidence="4">6.3.5.3</ecNumber>
    </recommendedName>
    <alternativeName>
        <fullName evidence="15">Formylglycinamide ribonucleotide amidotransferase</fullName>
    </alternativeName>
    <alternativeName>
        <fullName evidence="14">Formylglycinamide ribotide amidotransferase</fullName>
    </alternativeName>
</protein>
<evidence type="ECO:0000256" key="5">
    <source>
        <dbReference type="ARBA" id="ARBA00022490"/>
    </source>
</evidence>
<keyword evidence="8" id="KW-0479">Metal-binding</keyword>
<gene>
    <name evidence="22" type="ORF">RRG08_035108</name>
</gene>
<dbReference type="GO" id="GO:0005524">
    <property type="term" value="F:ATP binding"/>
    <property type="evidence" value="ECO:0007669"/>
    <property type="project" value="UniProtKB-KW"/>
</dbReference>
<dbReference type="HAMAP" id="MF_00419">
    <property type="entry name" value="PurL_1"/>
    <property type="match status" value="1"/>
</dbReference>
<dbReference type="InterPro" id="IPR010918">
    <property type="entry name" value="PurM-like_C_dom"/>
</dbReference>
<dbReference type="Pfam" id="PF13507">
    <property type="entry name" value="GATase_5"/>
    <property type="match status" value="1"/>
</dbReference>
<evidence type="ECO:0000259" key="21">
    <source>
        <dbReference type="Pfam" id="PF22689"/>
    </source>
</evidence>
<dbReference type="Gene3D" id="1.10.8.750">
    <property type="entry name" value="Phosphoribosylformylglycinamidine synthase, linker domain"/>
    <property type="match status" value="1"/>
</dbReference>
<evidence type="ECO:0000313" key="23">
    <source>
        <dbReference type="Proteomes" id="UP001283361"/>
    </source>
</evidence>
<proteinExistence type="inferred from homology"/>
<evidence type="ECO:0000256" key="9">
    <source>
        <dbReference type="ARBA" id="ARBA00022741"/>
    </source>
</evidence>
<dbReference type="InterPro" id="IPR040707">
    <property type="entry name" value="FGAR-AT_N"/>
</dbReference>
<reference evidence="22" key="1">
    <citation type="journal article" date="2023" name="G3 (Bethesda)">
        <title>A reference genome for the long-term kleptoplast-retaining sea slug Elysia crispata morphotype clarki.</title>
        <authorList>
            <person name="Eastman K.E."/>
            <person name="Pendleton A.L."/>
            <person name="Shaikh M.A."/>
            <person name="Suttiyut T."/>
            <person name="Ogas R."/>
            <person name="Tomko P."/>
            <person name="Gavelis G."/>
            <person name="Widhalm J.R."/>
            <person name="Wisecaver J.H."/>
        </authorList>
    </citation>
    <scope>NUCLEOTIDE SEQUENCE</scope>
    <source>
        <strain evidence="22">ECLA1</strain>
    </source>
</reference>
<dbReference type="Gene3D" id="3.40.50.880">
    <property type="match status" value="1"/>
</dbReference>
<dbReference type="FunFam" id="1.10.8.750:FF:000001">
    <property type="entry name" value="Putative phosphoribosylformylglycinamidine synthase"/>
    <property type="match status" value="1"/>
</dbReference>
<evidence type="ECO:0000256" key="1">
    <source>
        <dbReference type="ARBA" id="ARBA00004496"/>
    </source>
</evidence>
<comment type="function">
    <text evidence="16">Phosphoribosylformylglycinamidine synthase involved in the purines biosynthetic pathway. Catalyzes the ATP-dependent conversion of formylglycinamide ribonucleotide (FGAR) and glutamine to yield formylglycinamidine ribonucleotide (FGAM) and glutamate.</text>
</comment>
<dbReference type="InterPro" id="IPR029062">
    <property type="entry name" value="Class_I_gatase-like"/>
</dbReference>
<feature type="domain" description="FGAR-AT PurM N-terminal-like" evidence="21">
    <location>
        <begin position="685"/>
        <end position="837"/>
    </location>
</feature>
<dbReference type="SUPFAM" id="SSF52317">
    <property type="entry name" value="Class I glutamine amidotransferase-like"/>
    <property type="match status" value="1"/>
</dbReference>
<evidence type="ECO:0000256" key="4">
    <source>
        <dbReference type="ARBA" id="ARBA00012747"/>
    </source>
</evidence>
<evidence type="ECO:0000259" key="20">
    <source>
        <dbReference type="Pfam" id="PF18076"/>
    </source>
</evidence>
<evidence type="ECO:0000313" key="22">
    <source>
        <dbReference type="EMBL" id="KAK3774682.1"/>
    </source>
</evidence>
<dbReference type="EC" id="6.3.5.3" evidence="4"/>
<feature type="domain" description="Phosphoribosylformylglycinamidine synthase linker" evidence="19">
    <location>
        <begin position="200"/>
        <end position="249"/>
    </location>
</feature>
<comment type="similarity">
    <text evidence="3">In the N-terminal section; belongs to the FGAMS family.</text>
</comment>
<dbReference type="Proteomes" id="UP001283361">
    <property type="component" value="Unassembled WGS sequence"/>
</dbReference>
<dbReference type="GO" id="GO:0005737">
    <property type="term" value="C:cytoplasm"/>
    <property type="evidence" value="ECO:0007669"/>
    <property type="project" value="UniProtKB-SubCell"/>
</dbReference>
<evidence type="ECO:0000256" key="11">
    <source>
        <dbReference type="ARBA" id="ARBA00022840"/>
    </source>
</evidence>
<evidence type="ECO:0000256" key="7">
    <source>
        <dbReference type="ARBA" id="ARBA00022598"/>
    </source>
</evidence>
<dbReference type="SUPFAM" id="SSF109736">
    <property type="entry name" value="FGAM synthase PurL, linker domain"/>
    <property type="match status" value="1"/>
</dbReference>
<evidence type="ECO:0000256" key="15">
    <source>
        <dbReference type="ARBA" id="ARBA00032632"/>
    </source>
</evidence>
<dbReference type="Pfam" id="PF02769">
    <property type="entry name" value="AIRS_C"/>
    <property type="match status" value="2"/>
</dbReference>
<keyword evidence="6" id="KW-0597">Phosphoprotein</keyword>
<dbReference type="PANTHER" id="PTHR10099">
    <property type="entry name" value="PHOSPHORIBOSYLFORMYLGLYCINAMIDINE SYNTHASE"/>
    <property type="match status" value="1"/>
</dbReference>
<dbReference type="CDD" id="cd01740">
    <property type="entry name" value="GATase1_FGAR_AT"/>
    <property type="match status" value="1"/>
</dbReference>
<evidence type="ECO:0000256" key="3">
    <source>
        <dbReference type="ARBA" id="ARBA00008608"/>
    </source>
</evidence>
<feature type="domain" description="PurM-like C-terminal" evidence="18">
    <location>
        <begin position="879"/>
        <end position="1000"/>
    </location>
</feature>
<keyword evidence="7" id="KW-0436">Ligase</keyword>
<dbReference type="FunFam" id="3.30.1330.10:FF:000010">
    <property type="entry name" value="Phosphoribosylformylglycinamidine synthase"/>
    <property type="match status" value="1"/>
</dbReference>
<dbReference type="InterPro" id="IPR041609">
    <property type="entry name" value="PurL_linker"/>
</dbReference>
<keyword evidence="13" id="KW-0315">Glutamine amidotransferase</keyword>
<dbReference type="InterPro" id="IPR036676">
    <property type="entry name" value="PurM-like_C_sf"/>
</dbReference>
<keyword evidence="5" id="KW-0963">Cytoplasm</keyword>
<dbReference type="InterPro" id="IPR036604">
    <property type="entry name" value="PurS-like_sf"/>
</dbReference>
<dbReference type="SUPFAM" id="SSF55326">
    <property type="entry name" value="PurM N-terminal domain-like"/>
    <property type="match status" value="2"/>
</dbReference>
<dbReference type="CDD" id="cd02203">
    <property type="entry name" value="PurL_repeat1"/>
    <property type="match status" value="1"/>
</dbReference>
<evidence type="ECO:0000259" key="19">
    <source>
        <dbReference type="Pfam" id="PF18072"/>
    </source>
</evidence>
<evidence type="ECO:0000256" key="16">
    <source>
        <dbReference type="ARBA" id="ARBA00057317"/>
    </source>
</evidence>
<organism evidence="22 23">
    <name type="scientific">Elysia crispata</name>
    <name type="common">lettuce slug</name>
    <dbReference type="NCBI Taxonomy" id="231223"/>
    <lineage>
        <taxon>Eukaryota</taxon>
        <taxon>Metazoa</taxon>
        <taxon>Spiralia</taxon>
        <taxon>Lophotrochozoa</taxon>
        <taxon>Mollusca</taxon>
        <taxon>Gastropoda</taxon>
        <taxon>Heterobranchia</taxon>
        <taxon>Euthyneura</taxon>
        <taxon>Panpulmonata</taxon>
        <taxon>Sacoglossa</taxon>
        <taxon>Placobranchoidea</taxon>
        <taxon>Plakobranchidae</taxon>
        <taxon>Elysia</taxon>
    </lineage>
</organism>
<keyword evidence="23" id="KW-1185">Reference proteome</keyword>
<dbReference type="InterPro" id="IPR036921">
    <property type="entry name" value="PurM-like_N_sf"/>
</dbReference>
<comment type="pathway">
    <text evidence="2">Purine metabolism; IMP biosynthesis via de novo pathway; 5-amino-1-(5-phospho-D-ribosyl)imidazole from N(2)-formyl-N(1)-(5-phospho-D-ribosyl)glycinamide: step 1/2.</text>
</comment>
<dbReference type="Pfam" id="PF18072">
    <property type="entry name" value="FGAR-AT_linker"/>
    <property type="match status" value="1"/>
</dbReference>
<dbReference type="GO" id="GO:0046872">
    <property type="term" value="F:metal ion binding"/>
    <property type="evidence" value="ECO:0007669"/>
    <property type="project" value="UniProtKB-KW"/>
</dbReference>
<dbReference type="EMBL" id="JAWDGP010003399">
    <property type="protein sequence ID" value="KAK3774682.1"/>
    <property type="molecule type" value="Genomic_DNA"/>
</dbReference>
<comment type="caution">
    <text evidence="22">The sequence shown here is derived from an EMBL/GenBank/DDBJ whole genome shotgun (WGS) entry which is preliminary data.</text>
</comment>
<keyword evidence="12" id="KW-0460">Magnesium</keyword>
<dbReference type="PANTHER" id="PTHR10099:SF1">
    <property type="entry name" value="PHOSPHORIBOSYLFORMYLGLYCINAMIDINE SYNTHASE"/>
    <property type="match status" value="1"/>
</dbReference>
<accession>A0AAE0ZSR4</accession>
<evidence type="ECO:0000256" key="12">
    <source>
        <dbReference type="ARBA" id="ARBA00022842"/>
    </source>
</evidence>
<dbReference type="FunFam" id="3.90.650.10:FF:000024">
    <property type="entry name" value="Phosphoribosylformylglycinamidine synthase"/>
    <property type="match status" value="1"/>
</dbReference>
<name>A0AAE0ZSR4_9GAST</name>
<evidence type="ECO:0000256" key="10">
    <source>
        <dbReference type="ARBA" id="ARBA00022755"/>
    </source>
</evidence>
<dbReference type="InterPro" id="IPR055181">
    <property type="entry name" value="FGAR-AT_PurM_N-like"/>
</dbReference>
<dbReference type="Gene3D" id="3.90.650.10">
    <property type="entry name" value="PurM-like C-terminal domain"/>
    <property type="match status" value="2"/>
</dbReference>
<keyword evidence="10" id="KW-0658">Purine biosynthesis</keyword>
<keyword evidence="9" id="KW-0547">Nucleotide-binding</keyword>
<evidence type="ECO:0000256" key="6">
    <source>
        <dbReference type="ARBA" id="ARBA00022553"/>
    </source>
</evidence>
<dbReference type="InterPro" id="IPR010073">
    <property type="entry name" value="PurL_large"/>
</dbReference>
<sequence length="1346" mass="146540">MLKNFINGSSKQSIKMVSLAKYFRKPGLSESQLEAANLKILSVVSENVLSSLSTEICFYIQADSQKLSEEEESILMWLLSVPFEEHNLSSASLLQEDSNSLLIEIGPRLNFSTALSTNSVAICHSFGFTDIRRIEVSTRYLLIFKEGSKPSKEEENAIVASLHDRMTCCRYKTPLTTFDLNVNPEPVYEVNLMGEGRKALEKANKDLGLAFDAWDLDYYTKLFQEKIKRNPTSVECFDLAQSNSEHSRHWFFKGRLVVDGKEWPQSLFSMIMGTQSSTNNNNVIKFNDNSSAIQGFPVRPLIADNPAGPGKLSKDPENIRHIIFTAETHNFPTGVAPFPGATTGTGGRIRDVQATGRGAHVVIGTAGYCFGSLNVPGYNLPWEDPELEYPSNFARPVEVAVEASNGASDYGNKFGEPVLSGFARSCGLVTPSGERREYIKPIMFSGGLGMMDARHVEKDKPEKSMEILKVGGPVYRIGLGGGAASSVQVQGDNQAELDFSAVQRGDAEMEQKMNRVIRACVEMGEANPIRSIHDQGAGGNGNVLKELAEPAGAIIRADAFQLGDPTISVMDLWGAEYQENDACLVRAADLPRLKAIGERERCPVCHVGTITGSGKIELEDFEGSESGDASRKPVDLNLEYVLGSMPRKEFQLTRTKPDLRPLVLPKDLTVQEALSRVLRLPSVASKRYLTNKVDRSVTGLVAQQQCVGPLHTPLADVAVAALSHFDTVGSATAIGEQPIKGLLDPAAGARLSVAESLTNLMFAYITDLKDVKCSGNWMWAAKLEGEGAALLDACVAMCEFMQGVGVGVDGGKDSLSMAARVSGEVVKAPGTLVISSYVGCPDIRLTVTPDLKCPDGKGALLYLPMCGSGSNSKNFWRLGGSALAQCFKQLGNEVPDVNPQTVAHTFRAVQALIKDSKIASGHDVSDGGLVTCLLEMAFAGNCGLIVDIPSSENEKTLNVLFAEEVGAVIEVKQSDLDYVSDLLKQKAVPYYILGKSVAHNSNPSQISISINGAMVLESSMTELRDMWEETSFILERRQASLQCVHQEQIGLKHRLAPPYKWAFDPDEKFNIPRSLAEAPKIAIVREEGSNGDREMAAAFTLAGFEAWDVNMVDLMERKVSLSAFRGVAFVGGFSYADVCGSAKGWAATAKFNSVVQSEFLAFWSRPDTFSFGACNGCQLMALLGWVAPDLSGKECSQGLLLDHNISGRYESRFSTVQVASSPAIMFKGMEGTTFGMWVSHGEGRMSFKTPDILHQVKSSNLVAINFVDDHGASTETYPMNPNGSPYGIAGVCSPDGRHLALMPHPERCFMTWQCPWVPEVYGQRGAHKQFSPWIRLFQNAYSWCCQ</sequence>
<evidence type="ECO:0000256" key="17">
    <source>
        <dbReference type="ARBA" id="ARBA00071729"/>
    </source>
</evidence>
<evidence type="ECO:0000256" key="14">
    <source>
        <dbReference type="ARBA" id="ARBA00029823"/>
    </source>
</evidence>
<dbReference type="CDD" id="cd02204">
    <property type="entry name" value="PurL_repeat2"/>
    <property type="match status" value="1"/>
</dbReference>
<dbReference type="SUPFAM" id="SSF82697">
    <property type="entry name" value="PurS-like"/>
    <property type="match status" value="1"/>
</dbReference>
<feature type="domain" description="Phosphoribosylformylglycinamidine synthase N-terminal" evidence="20">
    <location>
        <begin position="57"/>
        <end position="172"/>
    </location>
</feature>
<keyword evidence="11" id="KW-0067">ATP-binding</keyword>
<dbReference type="NCBIfam" id="NF003672">
    <property type="entry name" value="PRK05297.1"/>
    <property type="match status" value="1"/>
</dbReference>
<dbReference type="NCBIfam" id="TIGR01735">
    <property type="entry name" value="FGAM_synt"/>
    <property type="match status" value="1"/>
</dbReference>
<dbReference type="PROSITE" id="PS51273">
    <property type="entry name" value="GATASE_TYPE_1"/>
    <property type="match status" value="1"/>
</dbReference>
<dbReference type="Gene3D" id="3.30.1330.10">
    <property type="entry name" value="PurM-like, N-terminal domain"/>
    <property type="match status" value="2"/>
</dbReference>
<evidence type="ECO:0000256" key="2">
    <source>
        <dbReference type="ARBA" id="ARBA00004920"/>
    </source>
</evidence>
<evidence type="ECO:0000256" key="13">
    <source>
        <dbReference type="ARBA" id="ARBA00022962"/>
    </source>
</evidence>
<evidence type="ECO:0000256" key="8">
    <source>
        <dbReference type="ARBA" id="ARBA00022723"/>
    </source>
</evidence>
<dbReference type="SUPFAM" id="SSF56042">
    <property type="entry name" value="PurM C-terminal domain-like"/>
    <property type="match status" value="2"/>
</dbReference>
<evidence type="ECO:0000259" key="18">
    <source>
        <dbReference type="Pfam" id="PF02769"/>
    </source>
</evidence>
<dbReference type="Pfam" id="PF22689">
    <property type="entry name" value="FGAR-AT_PurM_N-like"/>
    <property type="match status" value="1"/>
</dbReference>
<dbReference type="FunFam" id="3.30.1330.10:FF:000007">
    <property type="entry name" value="Phosphoribosylformylglycinamidine synthase, putative"/>
    <property type="match status" value="1"/>
</dbReference>
<comment type="subcellular location">
    <subcellularLocation>
        <location evidence="1">Cytoplasm</location>
    </subcellularLocation>
</comment>
<feature type="domain" description="PurM-like C-terminal" evidence="18">
    <location>
        <begin position="467"/>
        <end position="619"/>
    </location>
</feature>
<dbReference type="SMART" id="SM01211">
    <property type="entry name" value="GATase_5"/>
    <property type="match status" value="1"/>
</dbReference>